<reference evidence="1" key="1">
    <citation type="submission" date="2020-05" db="EMBL/GenBank/DDBJ databases">
        <authorList>
            <person name="Chiriac C."/>
            <person name="Salcher M."/>
            <person name="Ghai R."/>
            <person name="Kavagutti S V."/>
        </authorList>
    </citation>
    <scope>NUCLEOTIDE SEQUENCE</scope>
</reference>
<gene>
    <name evidence="1" type="ORF">UFOPK2158_01141</name>
</gene>
<proteinExistence type="predicted"/>
<name>A0A6J6KNN4_9ZZZZ</name>
<protein>
    <submittedName>
        <fullName evidence="1">Unannotated protein</fullName>
    </submittedName>
</protein>
<sequence length="211" mass="22662">MDFQDLAEVHATGDAQRVQDDVNRGSILKEWHVLDRENPGDHTLVSVTSSELVALGDFALLSDIDDNPLVHTGAEFVVTIDSVKDLDADDGALLAVGNLERRIANFTALLVEDCSQQPLFSAELGFTLGCDLAHEDVARANLCTDTNDASLIQVGQELGADIRKVTSDLFLTQLGVAGVHVILLDVNRGQSVVLDQVLGEDDCVFEVVALP</sequence>
<organism evidence="1">
    <name type="scientific">freshwater metagenome</name>
    <dbReference type="NCBI Taxonomy" id="449393"/>
    <lineage>
        <taxon>unclassified sequences</taxon>
        <taxon>metagenomes</taxon>
        <taxon>ecological metagenomes</taxon>
    </lineage>
</organism>
<dbReference type="EMBL" id="CAEZVY010000134">
    <property type="protein sequence ID" value="CAB4650113.1"/>
    <property type="molecule type" value="Genomic_DNA"/>
</dbReference>
<accession>A0A6J6KNN4</accession>
<dbReference type="AlphaFoldDB" id="A0A6J6KNN4"/>
<evidence type="ECO:0000313" key="1">
    <source>
        <dbReference type="EMBL" id="CAB4650113.1"/>
    </source>
</evidence>